<dbReference type="Pfam" id="PF04965">
    <property type="entry name" value="GPW_gp25"/>
    <property type="match status" value="1"/>
</dbReference>
<evidence type="ECO:0000259" key="1">
    <source>
        <dbReference type="Pfam" id="PF04965"/>
    </source>
</evidence>
<dbReference type="SUPFAM" id="SSF160719">
    <property type="entry name" value="gpW/gp25-like"/>
    <property type="match status" value="1"/>
</dbReference>
<sequence>MEKKKQYLPTLLERLLDDEPKSVRERFDQSHLDSRAMRAIVQKDIVNLLNHTNVEDRLVEEKHQLIAESVINYGISALIGTFENHRNWNVIEKVVRNAILRFEPRIIPESLLVRSLQEKEHLARNALILFEIRGFIYWEPYPIDLCMHGRYDTESGSMDLKLL</sequence>
<keyword evidence="3" id="KW-1185">Reference proteome</keyword>
<dbReference type="EMBL" id="QRAP01000018">
    <property type="protein sequence ID" value="RDK83309.1"/>
    <property type="molecule type" value="Genomic_DNA"/>
</dbReference>
<dbReference type="AlphaFoldDB" id="A0A370Q4T2"/>
<dbReference type="Proteomes" id="UP000254848">
    <property type="component" value="Unassembled WGS sequence"/>
</dbReference>
<evidence type="ECO:0000313" key="3">
    <source>
        <dbReference type="Proteomes" id="UP000254848"/>
    </source>
</evidence>
<reference evidence="2 3" key="1">
    <citation type="submission" date="2018-07" db="EMBL/GenBank/DDBJ databases">
        <title>Genomic Encyclopedia of Type Strains, Phase IV (KMG-IV): sequencing the most valuable type-strain genomes for metagenomic binning, comparative biology and taxonomic classification.</title>
        <authorList>
            <person name="Goeker M."/>
        </authorList>
    </citation>
    <scope>NUCLEOTIDE SEQUENCE [LARGE SCALE GENOMIC DNA]</scope>
    <source>
        <strain evidence="2 3">DSM 103736</strain>
    </source>
</reference>
<accession>A0A370Q4T2</accession>
<dbReference type="InterPro" id="IPR007048">
    <property type="entry name" value="IraD/Gp25-like"/>
</dbReference>
<feature type="domain" description="IraD/Gp25-like" evidence="1">
    <location>
        <begin position="36"/>
        <end position="140"/>
    </location>
</feature>
<dbReference type="InterPro" id="IPR053176">
    <property type="entry name" value="T6SS_TssE1-like"/>
</dbReference>
<comment type="caution">
    <text evidence="2">The sequence shown here is derived from an EMBL/GenBank/DDBJ whole genome shotgun (WGS) entry which is preliminary data.</text>
</comment>
<dbReference type="PANTHER" id="PTHR38595:SF1">
    <property type="entry name" value="TYPE VI SECRETION SYSTEM COMPONENT TSSE1"/>
    <property type="match status" value="1"/>
</dbReference>
<gene>
    <name evidence="2" type="ORF">C8D90_11831</name>
</gene>
<dbReference type="OrthoDB" id="119583at2"/>
<name>A0A370Q4T2_9GAMM</name>
<organism evidence="2 3">
    <name type="scientific">Enterobacillus tribolii</name>
    <dbReference type="NCBI Taxonomy" id="1487935"/>
    <lineage>
        <taxon>Bacteria</taxon>
        <taxon>Pseudomonadati</taxon>
        <taxon>Pseudomonadota</taxon>
        <taxon>Gammaproteobacteria</taxon>
        <taxon>Enterobacterales</taxon>
        <taxon>Hafniaceae</taxon>
        <taxon>Enterobacillus</taxon>
    </lineage>
</organism>
<evidence type="ECO:0000313" key="2">
    <source>
        <dbReference type="EMBL" id="RDK83309.1"/>
    </source>
</evidence>
<protein>
    <submittedName>
        <fullName evidence="2">Type VI secretion system protein ImpF</fullName>
    </submittedName>
</protein>
<dbReference type="RefSeq" id="WP_115460494.1">
    <property type="nucleotide sequence ID" value="NZ_QRAP01000018.1"/>
</dbReference>
<dbReference type="PANTHER" id="PTHR38595">
    <property type="entry name" value="CYTOPLASMIC PROTEIN-RELATED"/>
    <property type="match status" value="1"/>
</dbReference>
<proteinExistence type="predicted"/>